<keyword evidence="2" id="KW-1185">Reference proteome</keyword>
<evidence type="ECO:0000313" key="2">
    <source>
        <dbReference type="Proteomes" id="UP000053477"/>
    </source>
</evidence>
<gene>
    <name evidence="1" type="ORF">SCHPADRAFT_996880</name>
</gene>
<reference evidence="1 2" key="1">
    <citation type="submission" date="2015-04" db="EMBL/GenBank/DDBJ databases">
        <title>Complete genome sequence of Schizopora paradoxa KUC8140, a cosmopolitan wood degrader in East Asia.</title>
        <authorList>
            <consortium name="DOE Joint Genome Institute"/>
            <person name="Min B."/>
            <person name="Park H."/>
            <person name="Jang Y."/>
            <person name="Kim J.-J."/>
            <person name="Kim K.H."/>
            <person name="Pangilinan J."/>
            <person name="Lipzen A."/>
            <person name="Riley R."/>
            <person name="Grigoriev I.V."/>
            <person name="Spatafora J.W."/>
            <person name="Choi I.-G."/>
        </authorList>
    </citation>
    <scope>NUCLEOTIDE SEQUENCE [LARGE SCALE GENOMIC DNA]</scope>
    <source>
        <strain evidence="1 2">KUC8140</strain>
    </source>
</reference>
<dbReference type="Gene3D" id="1.20.1280.50">
    <property type="match status" value="1"/>
</dbReference>
<dbReference type="EMBL" id="KQ085949">
    <property type="protein sequence ID" value="KLO14084.1"/>
    <property type="molecule type" value="Genomic_DNA"/>
</dbReference>
<sequence>MDSNKDLHDTLDSTHLALKENEVGATLGNSHEDSRPLIDKNVIEFMEGLMGRVRRTAGRSLEDLVTSQTDWYREANPSSPIRLSYDLSRLASDSDELRRAHEMRAILEPSKLLLQTLSNIITLQLEDCTSQITAIHSRAAFSSLPDEILSSVLEFGAYRSPAKMGSKGIAKAESIIASVKAAVQLSSVCSRFRRIVLYTPSMWNQICIGMPLEMLKVCVERAGSIGLDIFFDISVTGLMKPEPREELALPFLEFAMSVVGTWRQFNHHCFTFLLEGNSLPVDEMSQLEVMTNGLHSPRLSELIVRYGGGHRDDFDEGDDLLVDNSRWHKIFHYYSTWTLPGLRSMSTFNTIPIPFSGCSSIETLCITMDYTPGYALLEQRRSFDANGLSNFLASCPVLRKFTLRLTKAKLPLDIRPPTLPNSTSIEDLDLYLDQCRFGSIGHFIDTIRCPFVNSMNLAIRCNKLGSRNFRPSEDIYSIFSNPDVFPRLENLRFDAESGPDHHHSIALPIECIPKLRSLRLHLLGRVELKSLLGEETIHVLPAHLSSIFREGVNFDRSEAWWIEDVWHLLETQGRLDAHPLRIFVKDLDANGGTYFREQSIEEVGKKWRDP</sequence>
<accession>A0A0H2RQE6</accession>
<protein>
    <submittedName>
        <fullName evidence="1">Uncharacterized protein</fullName>
    </submittedName>
</protein>
<proteinExistence type="predicted"/>
<dbReference type="Proteomes" id="UP000053477">
    <property type="component" value="Unassembled WGS sequence"/>
</dbReference>
<evidence type="ECO:0000313" key="1">
    <source>
        <dbReference type="EMBL" id="KLO14084.1"/>
    </source>
</evidence>
<dbReference type="OrthoDB" id="3365698at2759"/>
<dbReference type="InParanoid" id="A0A0H2RQE6"/>
<organism evidence="1 2">
    <name type="scientific">Schizopora paradoxa</name>
    <dbReference type="NCBI Taxonomy" id="27342"/>
    <lineage>
        <taxon>Eukaryota</taxon>
        <taxon>Fungi</taxon>
        <taxon>Dikarya</taxon>
        <taxon>Basidiomycota</taxon>
        <taxon>Agaricomycotina</taxon>
        <taxon>Agaricomycetes</taxon>
        <taxon>Hymenochaetales</taxon>
        <taxon>Schizoporaceae</taxon>
        <taxon>Schizopora</taxon>
    </lineage>
</organism>
<dbReference type="SUPFAM" id="SSF81383">
    <property type="entry name" value="F-box domain"/>
    <property type="match status" value="1"/>
</dbReference>
<name>A0A0H2RQE6_9AGAM</name>
<dbReference type="AlphaFoldDB" id="A0A0H2RQE6"/>
<dbReference type="InterPro" id="IPR036047">
    <property type="entry name" value="F-box-like_dom_sf"/>
</dbReference>